<name>A0A0D2EBE0_9EURO</name>
<dbReference type="OrthoDB" id="1470350at2759"/>
<dbReference type="PRINTS" id="PR00385">
    <property type="entry name" value="P450"/>
</dbReference>
<evidence type="ECO:0000256" key="5">
    <source>
        <dbReference type="ARBA" id="ARBA00023004"/>
    </source>
</evidence>
<accession>A0A0D2EBE0</accession>
<dbReference type="SUPFAM" id="SSF48264">
    <property type="entry name" value="Cytochrome P450"/>
    <property type="match status" value="1"/>
</dbReference>
<evidence type="ECO:0000256" key="2">
    <source>
        <dbReference type="ARBA" id="ARBA00010617"/>
    </source>
</evidence>
<dbReference type="HOGENOM" id="CLU_001570_14_11_1"/>
<evidence type="ECO:0000256" key="7">
    <source>
        <dbReference type="PIRSR" id="PIRSR602401-1"/>
    </source>
</evidence>
<dbReference type="InterPro" id="IPR050121">
    <property type="entry name" value="Cytochrome_P450_monoxygenase"/>
</dbReference>
<feature type="binding site" description="axial binding residue" evidence="7">
    <location>
        <position position="443"/>
    </location>
    <ligand>
        <name>heme</name>
        <dbReference type="ChEBI" id="CHEBI:30413"/>
    </ligand>
    <ligandPart>
        <name>Fe</name>
        <dbReference type="ChEBI" id="CHEBI:18248"/>
    </ligandPart>
</feature>
<dbReference type="Gene3D" id="1.10.630.10">
    <property type="entry name" value="Cytochrome P450"/>
    <property type="match status" value="1"/>
</dbReference>
<dbReference type="PANTHER" id="PTHR24305">
    <property type="entry name" value="CYTOCHROME P450"/>
    <property type="match status" value="1"/>
</dbReference>
<evidence type="ECO:0000313" key="8">
    <source>
        <dbReference type="EMBL" id="KIW45309.1"/>
    </source>
</evidence>
<dbReference type="EMBL" id="KN847334">
    <property type="protein sequence ID" value="KIW45309.1"/>
    <property type="molecule type" value="Genomic_DNA"/>
</dbReference>
<proteinExistence type="inferred from homology"/>
<evidence type="ECO:0000256" key="3">
    <source>
        <dbReference type="ARBA" id="ARBA00022617"/>
    </source>
</evidence>
<dbReference type="Proteomes" id="UP000053342">
    <property type="component" value="Unassembled WGS sequence"/>
</dbReference>
<dbReference type="RefSeq" id="XP_016265525.1">
    <property type="nucleotide sequence ID" value="XM_016404520.1"/>
</dbReference>
<dbReference type="InterPro" id="IPR002401">
    <property type="entry name" value="Cyt_P450_E_grp-I"/>
</dbReference>
<dbReference type="STRING" id="215243.A0A0D2EBE0"/>
<dbReference type="GO" id="GO:0005506">
    <property type="term" value="F:iron ion binding"/>
    <property type="evidence" value="ECO:0007669"/>
    <property type="project" value="InterPro"/>
</dbReference>
<dbReference type="Pfam" id="PF00067">
    <property type="entry name" value="p450"/>
    <property type="match status" value="1"/>
</dbReference>
<evidence type="ECO:0000256" key="1">
    <source>
        <dbReference type="ARBA" id="ARBA00001971"/>
    </source>
</evidence>
<keyword evidence="6" id="KW-0503">Monooxygenase</keyword>
<dbReference type="AlphaFoldDB" id="A0A0D2EBE0"/>
<dbReference type="InterPro" id="IPR001128">
    <property type="entry name" value="Cyt_P450"/>
</dbReference>
<dbReference type="CDD" id="cd11058">
    <property type="entry name" value="CYP60B-like"/>
    <property type="match status" value="1"/>
</dbReference>
<dbReference type="PANTHER" id="PTHR24305:SF210">
    <property type="entry name" value="CYTOCHROME P450 MONOOXYGENASE ASQL-RELATED"/>
    <property type="match status" value="1"/>
</dbReference>
<organism evidence="8 9">
    <name type="scientific">Exophiala oligosperma</name>
    <dbReference type="NCBI Taxonomy" id="215243"/>
    <lineage>
        <taxon>Eukaryota</taxon>
        <taxon>Fungi</taxon>
        <taxon>Dikarya</taxon>
        <taxon>Ascomycota</taxon>
        <taxon>Pezizomycotina</taxon>
        <taxon>Eurotiomycetes</taxon>
        <taxon>Chaetothyriomycetidae</taxon>
        <taxon>Chaetothyriales</taxon>
        <taxon>Herpotrichiellaceae</taxon>
        <taxon>Exophiala</taxon>
    </lineage>
</organism>
<dbReference type="VEuPathDB" id="FungiDB:PV06_03707"/>
<keyword evidence="9" id="KW-1185">Reference proteome</keyword>
<dbReference type="InterPro" id="IPR036396">
    <property type="entry name" value="Cyt_P450_sf"/>
</dbReference>
<dbReference type="GO" id="GO:0020037">
    <property type="term" value="F:heme binding"/>
    <property type="evidence" value="ECO:0007669"/>
    <property type="project" value="InterPro"/>
</dbReference>
<keyword evidence="5 7" id="KW-0408">Iron</keyword>
<comment type="similarity">
    <text evidence="2">Belongs to the cytochrome P450 family.</text>
</comment>
<dbReference type="GeneID" id="27355781"/>
<reference evidence="8 9" key="1">
    <citation type="submission" date="2015-01" db="EMBL/GenBank/DDBJ databases">
        <title>The Genome Sequence of Exophiala oligosperma CBS72588.</title>
        <authorList>
            <consortium name="The Broad Institute Genomics Platform"/>
            <person name="Cuomo C."/>
            <person name="de Hoog S."/>
            <person name="Gorbushina A."/>
            <person name="Stielow B."/>
            <person name="Teixiera M."/>
            <person name="Abouelleil A."/>
            <person name="Chapman S.B."/>
            <person name="Priest M."/>
            <person name="Young S.K."/>
            <person name="Wortman J."/>
            <person name="Nusbaum C."/>
            <person name="Birren B."/>
        </authorList>
    </citation>
    <scope>NUCLEOTIDE SEQUENCE [LARGE SCALE GENOMIC DNA]</scope>
    <source>
        <strain evidence="8 9">CBS 72588</strain>
    </source>
</reference>
<dbReference type="GO" id="GO:0016705">
    <property type="term" value="F:oxidoreductase activity, acting on paired donors, with incorporation or reduction of molecular oxygen"/>
    <property type="evidence" value="ECO:0007669"/>
    <property type="project" value="InterPro"/>
</dbReference>
<comment type="cofactor">
    <cofactor evidence="1 7">
        <name>heme</name>
        <dbReference type="ChEBI" id="CHEBI:30413"/>
    </cofactor>
</comment>
<keyword evidence="6" id="KW-0560">Oxidoreductase</keyword>
<protein>
    <submittedName>
        <fullName evidence="8">Uncharacterized protein</fullName>
    </submittedName>
</protein>
<dbReference type="PRINTS" id="PR00463">
    <property type="entry name" value="EP450I"/>
</dbReference>
<sequence>MLSLGFYNVLLSLCFAAAGAAILYCATRIIYNLYFHPLAKFPGPKLAGASEIWYMTLILGNDRIGGRWPFEINKAHERYGDVVRIAPNELSFRTIRAFEDIYGFQQKKPQFLKSAFYDNPDEMSPMGAERDPIKHRETRRLFTHAFSATGLREQKPTIIGYVDFLIQKLSKEGAGPDGWLLWVSFDIIGELVFNESFHAIERGQTDSMMQILVNILYAGSFFQIFKRLPILKPLAPFLLPLKQLMKDRSDHHHFTHERMQQRIDNENPHPDFFSDLLKDESKRPSFEFLRTNASSLLIAGAENPAITISAMIYYLFTRPEMLQALQKEIRGAFQNDKDIDTYDLESLPLMSAILKETQRLFSPLPISLPRVSPGSEVDGRYIPEGTVVSCHQYALAHNRAYFADAHEFRPERFLNRSHWLYDTRYANDDLAASKPFLTGPRMCIGKHLAYLEMRLLIAKLVFNFDWEILQTVGPGKELDWMRDVRAQFLWSRPNIKLRFIPRNVPEGVGAT</sequence>
<evidence type="ECO:0000256" key="4">
    <source>
        <dbReference type="ARBA" id="ARBA00022723"/>
    </source>
</evidence>
<evidence type="ECO:0000256" key="6">
    <source>
        <dbReference type="ARBA" id="ARBA00023033"/>
    </source>
</evidence>
<keyword evidence="4 7" id="KW-0479">Metal-binding</keyword>
<dbReference type="GO" id="GO:0004497">
    <property type="term" value="F:monooxygenase activity"/>
    <property type="evidence" value="ECO:0007669"/>
    <property type="project" value="UniProtKB-KW"/>
</dbReference>
<gene>
    <name evidence="8" type="ORF">PV06_03707</name>
</gene>
<evidence type="ECO:0000313" key="9">
    <source>
        <dbReference type="Proteomes" id="UP000053342"/>
    </source>
</evidence>
<keyword evidence="3 7" id="KW-0349">Heme</keyword>